<dbReference type="AlphaFoldDB" id="G5GH93"/>
<evidence type="ECO:0000313" key="4">
    <source>
        <dbReference type="Proteomes" id="UP000003011"/>
    </source>
</evidence>
<organism evidence="3 4">
    <name type="scientific">Johnsonella ignava ATCC 51276</name>
    <dbReference type="NCBI Taxonomy" id="679200"/>
    <lineage>
        <taxon>Bacteria</taxon>
        <taxon>Bacillati</taxon>
        <taxon>Bacillota</taxon>
        <taxon>Clostridia</taxon>
        <taxon>Lachnospirales</taxon>
        <taxon>Lachnospiraceae</taxon>
        <taxon>Johnsonella</taxon>
    </lineage>
</organism>
<proteinExistence type="predicted"/>
<dbReference type="Pfam" id="PF02082">
    <property type="entry name" value="Rrf2"/>
    <property type="match status" value="1"/>
</dbReference>
<protein>
    <recommendedName>
        <fullName evidence="5">Rrf2 family protein</fullName>
    </recommendedName>
</protein>
<dbReference type="PATRIC" id="fig|679200.3.peg.983"/>
<evidence type="ECO:0008006" key="5">
    <source>
        <dbReference type="Google" id="ProtNLM"/>
    </source>
</evidence>
<gene>
    <name evidence="3" type="ORF">HMPREF9333_00933</name>
</gene>
<dbReference type="eggNOG" id="COG1959">
    <property type="taxonomic scope" value="Bacteria"/>
</dbReference>
<keyword evidence="4" id="KW-1185">Reference proteome</keyword>
<comment type="caution">
    <text evidence="3">The sequence shown here is derived from an EMBL/GenBank/DDBJ whole genome shotgun (WGS) entry which is preliminary data.</text>
</comment>
<dbReference type="NCBIfam" id="TIGR00738">
    <property type="entry name" value="rrf2_super"/>
    <property type="match status" value="1"/>
</dbReference>
<dbReference type="PANTHER" id="PTHR33221:SF5">
    <property type="entry name" value="HTH-TYPE TRANSCRIPTIONAL REGULATOR ISCR"/>
    <property type="match status" value="1"/>
</dbReference>
<evidence type="ECO:0000313" key="3">
    <source>
        <dbReference type="EMBL" id="EHI55890.1"/>
    </source>
</evidence>
<dbReference type="EMBL" id="ACZL01000015">
    <property type="protein sequence ID" value="EHI55890.1"/>
    <property type="molecule type" value="Genomic_DNA"/>
</dbReference>
<sequence>MENCFMKISTKGRYALRMMIEFGLNSTNTTKINQVAKNQQISEKYLEQIASTLIKGKFIKSIRGAQGGYILAKDPKEYTVGDILRLTEGSLAPVYCLESNSEPCWQNNACVSKKVFKSIEDAINNVVDNITLYDLIEEEKLIRSTNLKDSNPNNLDIPKNPISDHNTISEDINKSDSAMTKI</sequence>
<dbReference type="InterPro" id="IPR000944">
    <property type="entry name" value="Tscrpt_reg_Rrf2"/>
</dbReference>
<dbReference type="PANTHER" id="PTHR33221">
    <property type="entry name" value="WINGED HELIX-TURN-HELIX TRANSCRIPTIONAL REGULATOR, RRF2 FAMILY"/>
    <property type="match status" value="1"/>
</dbReference>
<evidence type="ECO:0000256" key="2">
    <source>
        <dbReference type="SAM" id="MobiDB-lite"/>
    </source>
</evidence>
<name>G5GH93_9FIRM</name>
<reference evidence="3 4" key="1">
    <citation type="submission" date="2011-08" db="EMBL/GenBank/DDBJ databases">
        <title>The Genome Sequence of Johnsonella ignava ATCC 51276.</title>
        <authorList>
            <consortium name="The Broad Institute Genome Sequencing Platform"/>
            <person name="Earl A."/>
            <person name="Ward D."/>
            <person name="Feldgarden M."/>
            <person name="Gevers D."/>
            <person name="Izard J."/>
            <person name="Blanton J.M."/>
            <person name="Baranova O.V."/>
            <person name="Dewhirst F.E."/>
            <person name="Young S.K."/>
            <person name="Zeng Q."/>
            <person name="Gargeya S."/>
            <person name="Fitzgerald M."/>
            <person name="Haas B."/>
            <person name="Abouelleil A."/>
            <person name="Alvarado L."/>
            <person name="Arachchi H.M."/>
            <person name="Berlin A."/>
            <person name="Brown A."/>
            <person name="Chapman S.B."/>
            <person name="Chen Z."/>
            <person name="Dunbar C."/>
            <person name="Freedman E."/>
            <person name="Gearin G."/>
            <person name="Gellesch M."/>
            <person name="Goldberg J."/>
            <person name="Griggs A."/>
            <person name="Gujja S."/>
            <person name="Heiman D."/>
            <person name="Howarth C."/>
            <person name="Larson L."/>
            <person name="Lui A."/>
            <person name="MacDonald P.J.P."/>
            <person name="Montmayeur A."/>
            <person name="Murphy C."/>
            <person name="Neiman D."/>
            <person name="Pearson M."/>
            <person name="Priest M."/>
            <person name="Roberts A."/>
            <person name="Saif S."/>
            <person name="Shea T."/>
            <person name="Shenoy N."/>
            <person name="Sisk P."/>
            <person name="Stolte C."/>
            <person name="Sykes S."/>
            <person name="Wortman J."/>
            <person name="Nusbaum C."/>
            <person name="Birren B."/>
        </authorList>
    </citation>
    <scope>NUCLEOTIDE SEQUENCE [LARGE SCALE GENOMIC DNA]</scope>
    <source>
        <strain evidence="3 4">ATCC 51276</strain>
    </source>
</reference>
<dbReference type="PROSITE" id="PS51197">
    <property type="entry name" value="HTH_RRF2_2"/>
    <property type="match status" value="1"/>
</dbReference>
<dbReference type="GO" id="GO:0005829">
    <property type="term" value="C:cytosol"/>
    <property type="evidence" value="ECO:0007669"/>
    <property type="project" value="TreeGrafter"/>
</dbReference>
<dbReference type="GO" id="GO:0003700">
    <property type="term" value="F:DNA-binding transcription factor activity"/>
    <property type="evidence" value="ECO:0007669"/>
    <property type="project" value="TreeGrafter"/>
</dbReference>
<dbReference type="InterPro" id="IPR036390">
    <property type="entry name" value="WH_DNA-bd_sf"/>
</dbReference>
<dbReference type="Gene3D" id="1.10.10.10">
    <property type="entry name" value="Winged helix-like DNA-binding domain superfamily/Winged helix DNA-binding domain"/>
    <property type="match status" value="1"/>
</dbReference>
<dbReference type="InterPro" id="IPR036388">
    <property type="entry name" value="WH-like_DNA-bd_sf"/>
</dbReference>
<dbReference type="HOGENOM" id="CLU_107144_0_1_9"/>
<accession>G5GH93</accession>
<dbReference type="SUPFAM" id="SSF46785">
    <property type="entry name" value="Winged helix' DNA-binding domain"/>
    <property type="match status" value="1"/>
</dbReference>
<feature type="region of interest" description="Disordered" evidence="2">
    <location>
        <begin position="148"/>
        <end position="182"/>
    </location>
</feature>
<dbReference type="GO" id="GO:0003677">
    <property type="term" value="F:DNA binding"/>
    <property type="evidence" value="ECO:0007669"/>
    <property type="project" value="UniProtKB-KW"/>
</dbReference>
<keyword evidence="1" id="KW-0238">DNA-binding</keyword>
<dbReference type="Proteomes" id="UP000003011">
    <property type="component" value="Unassembled WGS sequence"/>
</dbReference>
<dbReference type="STRING" id="679200.HMPREF9333_00933"/>
<evidence type="ECO:0000256" key="1">
    <source>
        <dbReference type="ARBA" id="ARBA00023125"/>
    </source>
</evidence>